<sequence length="235" mass="25876">MLAGPLEIGFHAPLHIREERISSSSHACRLVYVSDLHLRASRSGHIAKQVIDAVRSCDANAVLLGGDLVDNASELDRLSVLVEELTRFGPVLAVGGNHDSRVGTSQVCDAVLKGGGAWIHNDSMNLQHRSRLISICGPDFAAQLTGDVRVLCAHNPRIWKTTRRAGYDLVLAGHLHGCQFVAFEFRDRLFPGAVFYPYNYLSHQSGATRLVVSRGISDLVPIRWRCPREVVLCYV</sequence>
<comment type="similarity">
    <text evidence="1">Belongs to the metallophosphoesterase superfamily. YfcE family.</text>
</comment>
<evidence type="ECO:0000313" key="3">
    <source>
        <dbReference type="EMBL" id="QDT43631.1"/>
    </source>
</evidence>
<dbReference type="EC" id="3.1.-.-" evidence="3"/>
<dbReference type="Proteomes" id="UP000317171">
    <property type="component" value="Chromosome"/>
</dbReference>
<dbReference type="InterPro" id="IPR024654">
    <property type="entry name" value="Calcineurin-like_PHP_lpxH"/>
</dbReference>
<dbReference type="EMBL" id="CP036269">
    <property type="protein sequence ID" value="QDT43631.1"/>
    <property type="molecule type" value="Genomic_DNA"/>
</dbReference>
<dbReference type="Pfam" id="PF12850">
    <property type="entry name" value="Metallophos_2"/>
    <property type="match status" value="1"/>
</dbReference>
<dbReference type="PANTHER" id="PTHR31302:SF0">
    <property type="entry name" value="TRANSMEMBRANE PROTEIN WITH METALLOPHOSPHOESTERASE DOMAIN"/>
    <property type="match status" value="1"/>
</dbReference>
<protein>
    <submittedName>
        <fullName evidence="3">Putative metallophosphoesterase</fullName>
        <ecNumber evidence="3">3.1.-.-</ecNumber>
    </submittedName>
</protein>
<dbReference type="AlphaFoldDB" id="A0A517RIF7"/>
<name>A0A517RIF7_9PLAN</name>
<evidence type="ECO:0000259" key="2">
    <source>
        <dbReference type="Pfam" id="PF12850"/>
    </source>
</evidence>
<organism evidence="3 4">
    <name type="scientific">Gimesia alba</name>
    <dbReference type="NCBI Taxonomy" id="2527973"/>
    <lineage>
        <taxon>Bacteria</taxon>
        <taxon>Pseudomonadati</taxon>
        <taxon>Planctomycetota</taxon>
        <taxon>Planctomycetia</taxon>
        <taxon>Planctomycetales</taxon>
        <taxon>Planctomycetaceae</taxon>
        <taxon>Gimesia</taxon>
    </lineage>
</organism>
<dbReference type="KEGG" id="gaz:Pan241w_37330"/>
<dbReference type="InterPro" id="IPR051158">
    <property type="entry name" value="Metallophosphoesterase_sf"/>
</dbReference>
<keyword evidence="3" id="KW-0378">Hydrolase</keyword>
<dbReference type="PANTHER" id="PTHR31302">
    <property type="entry name" value="TRANSMEMBRANE PROTEIN WITH METALLOPHOSPHOESTERASE DOMAIN-RELATED"/>
    <property type="match status" value="1"/>
</dbReference>
<dbReference type="InterPro" id="IPR029052">
    <property type="entry name" value="Metallo-depent_PP-like"/>
</dbReference>
<dbReference type="SUPFAM" id="SSF56300">
    <property type="entry name" value="Metallo-dependent phosphatases"/>
    <property type="match status" value="1"/>
</dbReference>
<reference evidence="3 4" key="1">
    <citation type="submission" date="2019-02" db="EMBL/GenBank/DDBJ databases">
        <title>Deep-cultivation of Planctomycetes and their phenomic and genomic characterization uncovers novel biology.</title>
        <authorList>
            <person name="Wiegand S."/>
            <person name="Jogler M."/>
            <person name="Boedeker C."/>
            <person name="Pinto D."/>
            <person name="Vollmers J."/>
            <person name="Rivas-Marin E."/>
            <person name="Kohn T."/>
            <person name="Peeters S.H."/>
            <person name="Heuer A."/>
            <person name="Rast P."/>
            <person name="Oberbeckmann S."/>
            <person name="Bunk B."/>
            <person name="Jeske O."/>
            <person name="Meyerdierks A."/>
            <person name="Storesund J.E."/>
            <person name="Kallscheuer N."/>
            <person name="Luecker S."/>
            <person name="Lage O.M."/>
            <person name="Pohl T."/>
            <person name="Merkel B.J."/>
            <person name="Hornburger P."/>
            <person name="Mueller R.-W."/>
            <person name="Bruemmer F."/>
            <person name="Labrenz M."/>
            <person name="Spormann A.M."/>
            <person name="Op den Camp H."/>
            <person name="Overmann J."/>
            <person name="Amann R."/>
            <person name="Jetten M.S.M."/>
            <person name="Mascher T."/>
            <person name="Medema M.H."/>
            <person name="Devos D.P."/>
            <person name="Kaster A.-K."/>
            <person name="Ovreas L."/>
            <person name="Rohde M."/>
            <person name="Galperin M.Y."/>
            <person name="Jogler C."/>
        </authorList>
    </citation>
    <scope>NUCLEOTIDE SEQUENCE [LARGE SCALE GENOMIC DNA]</scope>
    <source>
        <strain evidence="3 4">Pan241w</strain>
    </source>
</reference>
<proteinExistence type="inferred from homology"/>
<gene>
    <name evidence="3" type="ORF">Pan241w_37330</name>
</gene>
<feature type="domain" description="Calcineurin-like phosphoesterase" evidence="2">
    <location>
        <begin position="29"/>
        <end position="180"/>
    </location>
</feature>
<keyword evidence="4" id="KW-1185">Reference proteome</keyword>
<dbReference type="Gene3D" id="3.60.21.10">
    <property type="match status" value="1"/>
</dbReference>
<dbReference type="RefSeq" id="WP_197999997.1">
    <property type="nucleotide sequence ID" value="NZ_CP036269.1"/>
</dbReference>
<evidence type="ECO:0000256" key="1">
    <source>
        <dbReference type="ARBA" id="ARBA00008950"/>
    </source>
</evidence>
<accession>A0A517RIF7</accession>
<evidence type="ECO:0000313" key="4">
    <source>
        <dbReference type="Proteomes" id="UP000317171"/>
    </source>
</evidence>
<dbReference type="GO" id="GO:0016787">
    <property type="term" value="F:hydrolase activity"/>
    <property type="evidence" value="ECO:0007669"/>
    <property type="project" value="UniProtKB-KW"/>
</dbReference>